<dbReference type="SUPFAM" id="SSF52540">
    <property type="entry name" value="P-loop containing nucleoside triphosphate hydrolases"/>
    <property type="match status" value="1"/>
</dbReference>
<dbReference type="Pfam" id="PF00685">
    <property type="entry name" value="Sulfotransfer_1"/>
    <property type="match status" value="2"/>
</dbReference>
<dbReference type="InterPro" id="IPR027417">
    <property type="entry name" value="P-loop_NTPase"/>
</dbReference>
<gene>
    <name evidence="5" type="ORF">RHGRI_035332</name>
</gene>
<keyword evidence="6" id="KW-1185">Reference proteome</keyword>
<comment type="caution">
    <text evidence="5">The sequence shown here is derived from an EMBL/GenBank/DDBJ whole genome shotgun (WGS) entry which is preliminary data.</text>
</comment>
<evidence type="ECO:0000256" key="2">
    <source>
        <dbReference type="ARBA" id="ARBA00022679"/>
    </source>
</evidence>
<evidence type="ECO:0000313" key="6">
    <source>
        <dbReference type="Proteomes" id="UP000823749"/>
    </source>
</evidence>
<dbReference type="AlphaFoldDB" id="A0AAV6I6V1"/>
<accession>A0AAV6I6V1</accession>
<dbReference type="GO" id="GO:0008146">
    <property type="term" value="F:sulfotransferase activity"/>
    <property type="evidence" value="ECO:0007669"/>
    <property type="project" value="InterPro"/>
</dbReference>
<evidence type="ECO:0000259" key="4">
    <source>
        <dbReference type="Pfam" id="PF00685"/>
    </source>
</evidence>
<dbReference type="InterPro" id="IPR000863">
    <property type="entry name" value="Sulfotransferase_dom"/>
</dbReference>
<evidence type="ECO:0000313" key="5">
    <source>
        <dbReference type="EMBL" id="KAG5523490.1"/>
    </source>
</evidence>
<dbReference type="EC" id="2.8.2.-" evidence="3"/>
<keyword evidence="2 3" id="KW-0808">Transferase</keyword>
<evidence type="ECO:0000256" key="3">
    <source>
        <dbReference type="RuleBase" id="RU361155"/>
    </source>
</evidence>
<dbReference type="EMBL" id="JACTNZ010000012">
    <property type="protein sequence ID" value="KAG5523490.1"/>
    <property type="molecule type" value="Genomic_DNA"/>
</dbReference>
<reference evidence="5" key="1">
    <citation type="submission" date="2020-08" db="EMBL/GenBank/DDBJ databases">
        <title>Plant Genome Project.</title>
        <authorList>
            <person name="Zhang R.-G."/>
        </authorList>
    </citation>
    <scope>NUCLEOTIDE SEQUENCE</scope>
    <source>
        <strain evidence="5">WSP0</strain>
        <tissue evidence="5">Leaf</tissue>
    </source>
</reference>
<comment type="similarity">
    <text evidence="1 3">Belongs to the sulfotransferase 1 family.</text>
</comment>
<proteinExistence type="inferred from homology"/>
<organism evidence="5 6">
    <name type="scientific">Rhododendron griersonianum</name>
    <dbReference type="NCBI Taxonomy" id="479676"/>
    <lineage>
        <taxon>Eukaryota</taxon>
        <taxon>Viridiplantae</taxon>
        <taxon>Streptophyta</taxon>
        <taxon>Embryophyta</taxon>
        <taxon>Tracheophyta</taxon>
        <taxon>Spermatophyta</taxon>
        <taxon>Magnoliopsida</taxon>
        <taxon>eudicotyledons</taxon>
        <taxon>Gunneridae</taxon>
        <taxon>Pentapetalae</taxon>
        <taxon>asterids</taxon>
        <taxon>Ericales</taxon>
        <taxon>Ericaceae</taxon>
        <taxon>Ericoideae</taxon>
        <taxon>Rhodoreae</taxon>
        <taxon>Rhododendron</taxon>
    </lineage>
</organism>
<dbReference type="PANTHER" id="PTHR11783">
    <property type="entry name" value="SULFOTRANSFERASE SULT"/>
    <property type="match status" value="1"/>
</dbReference>
<name>A0AAV6I6V1_9ERIC</name>
<dbReference type="Gene3D" id="3.40.50.300">
    <property type="entry name" value="P-loop containing nucleotide triphosphate hydrolases"/>
    <property type="match status" value="2"/>
</dbReference>
<protein>
    <recommendedName>
        <fullName evidence="3">Sulfotransferase</fullName>
        <ecNumber evidence="3">2.8.2.-</ecNumber>
    </recommendedName>
</protein>
<evidence type="ECO:0000256" key="1">
    <source>
        <dbReference type="ARBA" id="ARBA00005771"/>
    </source>
</evidence>
<dbReference type="Proteomes" id="UP000823749">
    <property type="component" value="Chromosome 12"/>
</dbReference>
<feature type="domain" description="Sulfotransferase" evidence="4">
    <location>
        <begin position="139"/>
        <end position="170"/>
    </location>
</feature>
<feature type="domain" description="Sulfotransferase" evidence="4">
    <location>
        <begin position="80"/>
        <end position="129"/>
    </location>
</feature>
<sequence length="173" mass="19523">MESSSNTESCDVSETTCNGKVDLEEAHPPTCKGTVSILPRGNGLICPEDFGLFQYEGFWHHSFYLKGVKLTQEQFEPQSTDIILYSAPKSSTTWLKALAFSIVTRTKFDFSANPLIVKVPHDCVPMLEGPKGCICLLLAFHMQGYWKASLEQPEKVLFLKYEDMKRETSVYVK</sequence>